<keyword evidence="9" id="KW-1185">Reference proteome</keyword>
<evidence type="ECO:0000256" key="6">
    <source>
        <dbReference type="SAM" id="SignalP"/>
    </source>
</evidence>
<evidence type="ECO:0000256" key="1">
    <source>
        <dbReference type="ARBA" id="ARBA00009865"/>
    </source>
</evidence>
<dbReference type="Pfam" id="PF20434">
    <property type="entry name" value="BD-FAE"/>
    <property type="match status" value="1"/>
</dbReference>
<dbReference type="Gene3D" id="3.40.50.1820">
    <property type="entry name" value="alpha/beta hydrolase"/>
    <property type="match status" value="1"/>
</dbReference>
<comment type="caution">
    <text evidence="8">The sequence shown here is derived from an EMBL/GenBank/DDBJ whole genome shotgun (WGS) entry which is preliminary data.</text>
</comment>
<feature type="chain" id="PRO_5046105524" description="BD-FAE-like domain-containing protein" evidence="6">
    <location>
        <begin position="30"/>
        <end position="640"/>
    </location>
</feature>
<accession>A0ABQ1LS01</accession>
<dbReference type="PANTHER" id="PTHR43772">
    <property type="entry name" value="ENDO-1,4-BETA-XYLANASE"/>
    <property type="match status" value="1"/>
</dbReference>
<keyword evidence="2" id="KW-0624">Polysaccharide degradation</keyword>
<dbReference type="Gene3D" id="2.115.10.20">
    <property type="entry name" value="Glycosyl hydrolase domain, family 43"/>
    <property type="match status" value="1"/>
</dbReference>
<comment type="similarity">
    <text evidence="1">Belongs to the glycosyl hydrolase 43 family.</text>
</comment>
<dbReference type="InterPro" id="IPR006710">
    <property type="entry name" value="Glyco_hydro_43"/>
</dbReference>
<dbReference type="InterPro" id="IPR049492">
    <property type="entry name" value="BD-FAE-like_dom"/>
</dbReference>
<keyword evidence="3" id="KW-0378">Hydrolase</keyword>
<dbReference type="PANTHER" id="PTHR43772:SF2">
    <property type="entry name" value="PUTATIVE (AFU_ORTHOLOGUE AFUA_2G04480)-RELATED"/>
    <property type="match status" value="1"/>
</dbReference>
<gene>
    <name evidence="8" type="ORF">GCM10011386_19210</name>
</gene>
<evidence type="ECO:0000256" key="4">
    <source>
        <dbReference type="ARBA" id="ARBA00023277"/>
    </source>
</evidence>
<evidence type="ECO:0000313" key="8">
    <source>
        <dbReference type="EMBL" id="GGC27343.1"/>
    </source>
</evidence>
<dbReference type="SUPFAM" id="SSF53474">
    <property type="entry name" value="alpha/beta-Hydrolases"/>
    <property type="match status" value="1"/>
</dbReference>
<feature type="domain" description="BD-FAE-like" evidence="7">
    <location>
        <begin position="62"/>
        <end position="229"/>
    </location>
</feature>
<evidence type="ECO:0000256" key="2">
    <source>
        <dbReference type="ARBA" id="ARBA00022651"/>
    </source>
</evidence>
<feature type="signal peptide" evidence="6">
    <location>
        <begin position="1"/>
        <end position="29"/>
    </location>
</feature>
<dbReference type="Pfam" id="PF04616">
    <property type="entry name" value="Glyco_hydro_43"/>
    <property type="match status" value="1"/>
</dbReference>
<dbReference type="Proteomes" id="UP000597338">
    <property type="component" value="Unassembled WGS sequence"/>
</dbReference>
<organism evidence="8 9">
    <name type="scientific">Parapedobacter defluvii</name>
    <dbReference type="NCBI Taxonomy" id="2045106"/>
    <lineage>
        <taxon>Bacteria</taxon>
        <taxon>Pseudomonadati</taxon>
        <taxon>Bacteroidota</taxon>
        <taxon>Sphingobacteriia</taxon>
        <taxon>Sphingobacteriales</taxon>
        <taxon>Sphingobacteriaceae</taxon>
        <taxon>Parapedobacter</taxon>
    </lineage>
</organism>
<keyword evidence="2" id="KW-0858">Xylan degradation</keyword>
<dbReference type="InterPro" id="IPR052176">
    <property type="entry name" value="Glycosyl_Hydrlase_43_Enz"/>
</dbReference>
<sequence length="640" mass="71524">MMNPSIHTKRCLPLLISGYLIAFVLTAHAQQAVKSDTYQLAENIRYRPDTVQDTYSKERCVLDVYYPENGNDFPTVVWFHGGGITGGEKFIPNELKEKGLAVVAVNYRLSPKVKAPTYIDDAAAAIAWVFKHIEEYGGNRGKIFISGHSAGGYLVAMVGLDKSWLQKYGEDADKLAGIIDFSGHAITHMTIRAERGIKDTQPIVDEYAPLYHVRRDAPPFVLVSGDREQEMLGRYEETAYFYRMMKVVGHPQVYLYELDGFDHGAMASPGFHILLHHVNELTKVAPEVADAQEIATSFNNPLDVAFGDPYVIYDDAIGRYFMYGTGGGAKNGFSVYSSADLANWKNEGQVYHASNKNGWSDSTAAWGGAYWAPEVYAHKGKFYLFYSAQWKDNPGKELENFRIGVAVADKPTGPFIDLQSRPVFDPGYPIIDANVYFAEDGRVYLYYSRCCYKHAVKSEVADWAKQKGWFDEIEESWVYGVELKPDFSGIIGEPVLLLRPPEKMDDAQAEWESRSVTSREVNRRWTEGSFTFKHGDTYYMMYSANHFAGENYAVGYATAKSPLGPFTKAANNPVLEKNTAKGGEVTGTGHNSVVFLPDGRMLCVYHGRTKKTGDERVVFIDEMGINEHGVLTVLGPTTAR</sequence>
<keyword evidence="6" id="KW-0732">Signal</keyword>
<keyword evidence="5" id="KW-0326">Glycosidase</keyword>
<dbReference type="SUPFAM" id="SSF75005">
    <property type="entry name" value="Arabinanase/levansucrase/invertase"/>
    <property type="match status" value="1"/>
</dbReference>
<protein>
    <recommendedName>
        <fullName evidence="7">BD-FAE-like domain-containing protein</fullName>
    </recommendedName>
</protein>
<reference evidence="9" key="1">
    <citation type="journal article" date="2019" name="Int. J. Syst. Evol. Microbiol.">
        <title>The Global Catalogue of Microorganisms (GCM) 10K type strain sequencing project: providing services to taxonomists for standard genome sequencing and annotation.</title>
        <authorList>
            <consortium name="The Broad Institute Genomics Platform"/>
            <consortium name="The Broad Institute Genome Sequencing Center for Infectious Disease"/>
            <person name="Wu L."/>
            <person name="Ma J."/>
        </authorList>
    </citation>
    <scope>NUCLEOTIDE SEQUENCE [LARGE SCALE GENOMIC DNA]</scope>
    <source>
        <strain evidence="9">CGMCC 1.15342</strain>
    </source>
</reference>
<dbReference type="InterPro" id="IPR029058">
    <property type="entry name" value="AB_hydrolase_fold"/>
</dbReference>
<dbReference type="RefSeq" id="WP_229717502.1">
    <property type="nucleotide sequence ID" value="NZ_BMIK01000005.1"/>
</dbReference>
<evidence type="ECO:0000256" key="5">
    <source>
        <dbReference type="ARBA" id="ARBA00023295"/>
    </source>
</evidence>
<name>A0ABQ1LS01_9SPHI</name>
<keyword evidence="4" id="KW-0119">Carbohydrate metabolism</keyword>
<proteinExistence type="inferred from homology"/>
<evidence type="ECO:0000256" key="3">
    <source>
        <dbReference type="ARBA" id="ARBA00022801"/>
    </source>
</evidence>
<dbReference type="CDD" id="cd08991">
    <property type="entry name" value="GH43_HoAraf43-like"/>
    <property type="match status" value="1"/>
</dbReference>
<evidence type="ECO:0000313" key="9">
    <source>
        <dbReference type="Proteomes" id="UP000597338"/>
    </source>
</evidence>
<evidence type="ECO:0000259" key="7">
    <source>
        <dbReference type="Pfam" id="PF20434"/>
    </source>
</evidence>
<dbReference type="EMBL" id="BMIK01000005">
    <property type="protein sequence ID" value="GGC27343.1"/>
    <property type="molecule type" value="Genomic_DNA"/>
</dbReference>
<dbReference type="InterPro" id="IPR023296">
    <property type="entry name" value="Glyco_hydro_beta-prop_sf"/>
</dbReference>